<dbReference type="Proteomes" id="UP001159641">
    <property type="component" value="Unassembled WGS sequence"/>
</dbReference>
<evidence type="ECO:0000256" key="1">
    <source>
        <dbReference type="SAM" id="MobiDB-lite"/>
    </source>
</evidence>
<accession>A0AB34GPX2</accession>
<keyword evidence="3" id="KW-1185">Reference proteome</keyword>
<name>A0AB34GPX2_ESCRO</name>
<evidence type="ECO:0000313" key="3">
    <source>
        <dbReference type="Proteomes" id="UP001159641"/>
    </source>
</evidence>
<proteinExistence type="predicted"/>
<gene>
    <name evidence="2" type="ORF">J1605_011748</name>
</gene>
<feature type="region of interest" description="Disordered" evidence="1">
    <location>
        <begin position="1"/>
        <end position="113"/>
    </location>
</feature>
<feature type="compositionally biased region" description="Low complexity" evidence="1">
    <location>
        <begin position="39"/>
        <end position="73"/>
    </location>
</feature>
<evidence type="ECO:0000313" key="2">
    <source>
        <dbReference type="EMBL" id="KAJ8780484.1"/>
    </source>
</evidence>
<organism evidence="2 3">
    <name type="scientific">Eschrichtius robustus</name>
    <name type="common">California gray whale</name>
    <name type="synonym">Eschrichtius gibbosus</name>
    <dbReference type="NCBI Taxonomy" id="9764"/>
    <lineage>
        <taxon>Eukaryota</taxon>
        <taxon>Metazoa</taxon>
        <taxon>Chordata</taxon>
        <taxon>Craniata</taxon>
        <taxon>Vertebrata</taxon>
        <taxon>Euteleostomi</taxon>
        <taxon>Mammalia</taxon>
        <taxon>Eutheria</taxon>
        <taxon>Laurasiatheria</taxon>
        <taxon>Artiodactyla</taxon>
        <taxon>Whippomorpha</taxon>
        <taxon>Cetacea</taxon>
        <taxon>Mysticeti</taxon>
        <taxon>Eschrichtiidae</taxon>
        <taxon>Eschrichtius</taxon>
    </lineage>
</organism>
<comment type="caution">
    <text evidence="2">The sequence shown here is derived from an EMBL/GenBank/DDBJ whole genome shotgun (WGS) entry which is preliminary data.</text>
</comment>
<sequence>MMGVKGGALSPYLPTGYAPLRLQGQRAEEPGRVRGRVQTATPAQGSSSSPAALSATPRFSVPGEAAVAAVGVQKEGESREAREPRRSESRPAGQQAPHQAAIETWDEDDPQIRNHRRLRGLRASALQDATQQSLLL</sequence>
<feature type="compositionally biased region" description="Basic and acidic residues" evidence="1">
    <location>
        <begin position="74"/>
        <end position="89"/>
    </location>
</feature>
<dbReference type="AlphaFoldDB" id="A0AB34GPX2"/>
<dbReference type="EMBL" id="JAIQCJ010002160">
    <property type="protein sequence ID" value="KAJ8780484.1"/>
    <property type="molecule type" value="Genomic_DNA"/>
</dbReference>
<protein>
    <submittedName>
        <fullName evidence="2">Uncharacterized protein</fullName>
    </submittedName>
</protein>
<reference evidence="2 3" key="1">
    <citation type="submission" date="2022-11" db="EMBL/GenBank/DDBJ databases">
        <title>Whole genome sequence of Eschrichtius robustus ER-17-0199.</title>
        <authorList>
            <person name="Bruniche-Olsen A."/>
            <person name="Black A.N."/>
            <person name="Fields C.J."/>
            <person name="Walden K."/>
            <person name="Dewoody J.A."/>
        </authorList>
    </citation>
    <scope>NUCLEOTIDE SEQUENCE [LARGE SCALE GENOMIC DNA]</scope>
    <source>
        <strain evidence="2">ER-17-0199</strain>
        <tissue evidence="2">Blubber</tissue>
    </source>
</reference>